<dbReference type="EMBL" id="QJUE01000005">
    <property type="protein sequence ID" value="PYE01284.1"/>
    <property type="molecule type" value="Genomic_DNA"/>
</dbReference>
<reference evidence="2 3" key="1">
    <citation type="journal article" date="2018" name="Appl. Environ. Microbiol.">
        <title>Genome rearrangement shapes Prochlorococcus ecological adaptation.</title>
        <authorList>
            <person name="Yan W."/>
            <person name="Wei S."/>
            <person name="Wang Q."/>
            <person name="Xiao X."/>
            <person name="Zeng Q."/>
            <person name="Jiao N."/>
            <person name="Zhang R."/>
        </authorList>
    </citation>
    <scope>NUCLEOTIDE SEQUENCE [LARGE SCALE GENOMIC DNA]</scope>
    <source>
        <strain evidence="2 3">XMU1408</strain>
    </source>
</reference>
<gene>
    <name evidence="2" type="ORF">DNJ73_07690</name>
</gene>
<evidence type="ECO:0000256" key="1">
    <source>
        <dbReference type="SAM" id="Phobius"/>
    </source>
</evidence>
<comment type="caution">
    <text evidence="2">The sequence shown here is derived from an EMBL/GenBank/DDBJ whole genome shotgun (WGS) entry which is preliminary data.</text>
</comment>
<organism evidence="2 3">
    <name type="scientific">Prochlorococcus marinus XMU1408</name>
    <dbReference type="NCBI Taxonomy" id="2213228"/>
    <lineage>
        <taxon>Bacteria</taxon>
        <taxon>Bacillati</taxon>
        <taxon>Cyanobacteriota</taxon>
        <taxon>Cyanophyceae</taxon>
        <taxon>Synechococcales</taxon>
        <taxon>Prochlorococcaceae</taxon>
        <taxon>Prochlorococcus</taxon>
    </lineage>
</organism>
<dbReference type="RefSeq" id="WP_158467113.1">
    <property type="nucleotide sequence ID" value="NZ_QJUE01000005.1"/>
</dbReference>
<dbReference type="AlphaFoldDB" id="A0A318QZ49"/>
<evidence type="ECO:0000313" key="2">
    <source>
        <dbReference type="EMBL" id="PYE01284.1"/>
    </source>
</evidence>
<name>A0A318QZ49_PROMR</name>
<feature type="transmembrane region" description="Helical" evidence="1">
    <location>
        <begin position="25"/>
        <end position="58"/>
    </location>
</feature>
<proteinExistence type="predicted"/>
<protein>
    <submittedName>
        <fullName evidence="2">Uncharacterized protein</fullName>
    </submittedName>
</protein>
<keyword evidence="1" id="KW-0472">Membrane</keyword>
<accession>A0A318QZ49</accession>
<evidence type="ECO:0000313" key="3">
    <source>
        <dbReference type="Proteomes" id="UP000247807"/>
    </source>
</evidence>
<keyword evidence="1" id="KW-1133">Transmembrane helix</keyword>
<keyword evidence="1" id="KW-0812">Transmembrane</keyword>
<dbReference type="OrthoDB" id="542204at2"/>
<sequence>MAIDPEVISSSSKKGNRASKNFPKWAIYSAGGFGVLVLVVLIKALLPLIGMAFLLAFIWSQSTITRRY</sequence>
<dbReference type="Proteomes" id="UP000247807">
    <property type="component" value="Unassembled WGS sequence"/>
</dbReference>